<feature type="compositionally biased region" description="Polar residues" evidence="1">
    <location>
        <begin position="27"/>
        <end position="42"/>
    </location>
</feature>
<evidence type="ECO:0000313" key="2">
    <source>
        <dbReference type="EMBL" id="CAJ1055523.1"/>
    </source>
</evidence>
<protein>
    <submittedName>
        <fullName evidence="2">Uncharacterized protein</fullName>
    </submittedName>
</protein>
<reference evidence="2" key="1">
    <citation type="submission" date="2023-08" db="EMBL/GenBank/DDBJ databases">
        <authorList>
            <person name="Alioto T."/>
            <person name="Alioto T."/>
            <person name="Gomez Garrido J."/>
        </authorList>
    </citation>
    <scope>NUCLEOTIDE SEQUENCE</scope>
</reference>
<sequence length="66" mass="7139">MWLSTEEPSQEMSGGRLHWRLLTAQGQDTATQVRTPLQASKGTTAASTAADHHLAELSAHQEADKP</sequence>
<keyword evidence="3" id="KW-1185">Reference proteome</keyword>
<evidence type="ECO:0000256" key="1">
    <source>
        <dbReference type="SAM" id="MobiDB-lite"/>
    </source>
</evidence>
<evidence type="ECO:0000313" key="3">
    <source>
        <dbReference type="Proteomes" id="UP001178508"/>
    </source>
</evidence>
<organism evidence="2 3">
    <name type="scientific">Xyrichtys novacula</name>
    <name type="common">Pearly razorfish</name>
    <name type="synonym">Hemipteronotus novacula</name>
    <dbReference type="NCBI Taxonomy" id="13765"/>
    <lineage>
        <taxon>Eukaryota</taxon>
        <taxon>Metazoa</taxon>
        <taxon>Chordata</taxon>
        <taxon>Craniata</taxon>
        <taxon>Vertebrata</taxon>
        <taxon>Euteleostomi</taxon>
        <taxon>Actinopterygii</taxon>
        <taxon>Neopterygii</taxon>
        <taxon>Teleostei</taxon>
        <taxon>Neoteleostei</taxon>
        <taxon>Acanthomorphata</taxon>
        <taxon>Eupercaria</taxon>
        <taxon>Labriformes</taxon>
        <taxon>Labridae</taxon>
        <taxon>Xyrichtys</taxon>
    </lineage>
</organism>
<proteinExistence type="predicted"/>
<accession>A0AAV1F455</accession>
<dbReference type="Proteomes" id="UP001178508">
    <property type="component" value="Chromosome 4"/>
</dbReference>
<dbReference type="EMBL" id="OY660867">
    <property type="protein sequence ID" value="CAJ1055523.1"/>
    <property type="molecule type" value="Genomic_DNA"/>
</dbReference>
<dbReference type="AlphaFoldDB" id="A0AAV1F455"/>
<name>A0AAV1F455_XYRNO</name>
<gene>
    <name evidence="2" type="ORF">XNOV1_A023259</name>
</gene>
<feature type="region of interest" description="Disordered" evidence="1">
    <location>
        <begin position="27"/>
        <end position="50"/>
    </location>
</feature>